<reference evidence="2 3" key="1">
    <citation type="submission" date="2019-11" db="EMBL/GenBank/DDBJ databases">
        <authorList>
            <consortium name="PulseNet: The National Subtyping Network for Foodborne Disease Surveillance"/>
            <person name="Tarr C.L."/>
            <person name="Trees E."/>
            <person name="Katz L.S."/>
            <person name="Carleton-Romer H.A."/>
            <person name="Stroika S."/>
            <person name="Kucerova Z."/>
            <person name="Roache K.F."/>
            <person name="Sabol A.L."/>
            <person name="Besser J."/>
            <person name="Gerner-Smidt P."/>
        </authorList>
    </citation>
    <scope>NUCLEOTIDE SEQUENCE [LARGE SCALE GENOMIC DNA]</scope>
    <source>
        <strain evidence="2 3">PNUSAC013627</strain>
    </source>
</reference>
<accession>A0A6N6BCP5</accession>
<organism evidence="2 3">
    <name type="scientific">Campylobacter lari</name>
    <dbReference type="NCBI Taxonomy" id="201"/>
    <lineage>
        <taxon>Bacteria</taxon>
        <taxon>Pseudomonadati</taxon>
        <taxon>Campylobacterota</taxon>
        <taxon>Epsilonproteobacteria</taxon>
        <taxon>Campylobacterales</taxon>
        <taxon>Campylobacteraceae</taxon>
        <taxon>Campylobacter</taxon>
    </lineage>
</organism>
<protein>
    <submittedName>
        <fullName evidence="2">Uncharacterized protein</fullName>
    </submittedName>
</protein>
<dbReference type="AlphaFoldDB" id="A0A6N6BCP5"/>
<name>A0A6N6BCP5_CAMLA</name>
<proteinExistence type="predicted"/>
<dbReference type="RefSeq" id="WP_250325077.1">
    <property type="nucleotide sequence ID" value="NZ_JAHCYN010000014.1"/>
</dbReference>
<gene>
    <name evidence="2" type="ORF">GL567_01290</name>
</gene>
<dbReference type="EMBL" id="AANNSE010000001">
    <property type="protein sequence ID" value="EDP6814213.1"/>
    <property type="molecule type" value="Genomic_DNA"/>
</dbReference>
<dbReference type="Proteomes" id="UP000471322">
    <property type="component" value="Unassembled WGS sequence"/>
</dbReference>
<keyword evidence="1" id="KW-0175">Coiled coil</keyword>
<evidence type="ECO:0000313" key="2">
    <source>
        <dbReference type="EMBL" id="EDP6814213.1"/>
    </source>
</evidence>
<evidence type="ECO:0000313" key="3">
    <source>
        <dbReference type="Proteomes" id="UP000471322"/>
    </source>
</evidence>
<feature type="coiled-coil region" evidence="1">
    <location>
        <begin position="284"/>
        <end position="376"/>
    </location>
</feature>
<sequence length="530" mass="60265">MNQKPTPLMLYTILEQASKDIIAIREYLYNSKEKIDEHILEHIDKFEEKVKEAIASYEALSKEKLEILEELYKQVVYPFDFASSDNEPVNPKLNQVWFKKSTAQILQFLQNPTINFIQKTPPSQKKEGSVWFKPLDDENIMQGEIYVCEKVLDNKAWVNPALPKELKPAFISEEEPSEANLGDIWKKQSTGEYFVYVQTSSGKTWTSPENPSVYIPTHTSEEEPSEANLGDIWKKQSTGEYFIHIRTTDDNAWILKHDLKIEPYIWVDQKDENIKYILSLLGDLQNKDDVQEKHENEVLEKEQELNSKKDELENIKNQIQEELNKVPPGDVSSLEEEKARLEEEISQIQKDLDEKKEELEAILEEKRLVNKKMLDEALKTKVSIEGNKTINGNITLSGALTANGTTNLNGNTTFKLIPNCAVNPTADNHLARKWYVDYGGGIKNLGNQSAPRIDLRQAQHFILTMTARGAVGIANWGGAGKSGTITINNCQNVTGFSAPFKFRIPQSGFSGTETFAYFCIAANNIRLVRS</sequence>
<evidence type="ECO:0000256" key="1">
    <source>
        <dbReference type="SAM" id="Coils"/>
    </source>
</evidence>
<comment type="caution">
    <text evidence="2">The sequence shown here is derived from an EMBL/GenBank/DDBJ whole genome shotgun (WGS) entry which is preliminary data.</text>
</comment>